<dbReference type="EMBL" id="CAXLJM020000164">
    <property type="protein sequence ID" value="CAL8145979.1"/>
    <property type="molecule type" value="Genomic_DNA"/>
</dbReference>
<dbReference type="Pfam" id="PF06974">
    <property type="entry name" value="WS_DGAT_C"/>
    <property type="match status" value="1"/>
</dbReference>
<dbReference type="InterPro" id="IPR004255">
    <property type="entry name" value="O-acyltransferase_WSD1_N"/>
</dbReference>
<keyword evidence="8" id="KW-1133">Transmembrane helix</keyword>
<dbReference type="PANTHER" id="PTHR31650:SF1">
    <property type="entry name" value="WAX ESTER SYNTHASE_DIACYLGLYCEROL ACYLTRANSFERASE 4-RELATED"/>
    <property type="match status" value="1"/>
</dbReference>
<reference evidence="11 12" key="1">
    <citation type="submission" date="2024-08" db="EMBL/GenBank/DDBJ databases">
        <authorList>
            <person name="Cucini C."/>
            <person name="Frati F."/>
        </authorList>
    </citation>
    <scope>NUCLEOTIDE SEQUENCE [LARGE SCALE GENOMIC DNA]</scope>
</reference>
<dbReference type="InterPro" id="IPR009721">
    <property type="entry name" value="O-acyltransferase_WSD1_C"/>
</dbReference>
<feature type="transmembrane region" description="Helical" evidence="8">
    <location>
        <begin position="7"/>
        <end position="25"/>
    </location>
</feature>
<comment type="pathway">
    <text evidence="1">Glycerolipid metabolism; triacylglycerol biosynthesis.</text>
</comment>
<proteinExistence type="inferred from homology"/>
<protein>
    <recommendedName>
        <fullName evidence="13">Diacylglycerol O-acyltransferase</fullName>
    </recommendedName>
</protein>
<dbReference type="PANTHER" id="PTHR31650">
    <property type="entry name" value="O-ACYLTRANSFERASE (WSD1-LIKE) FAMILY PROTEIN"/>
    <property type="match status" value="1"/>
</dbReference>
<evidence type="ECO:0000256" key="2">
    <source>
        <dbReference type="ARBA" id="ARBA00005189"/>
    </source>
</evidence>
<accession>A0ABP1S7C9</accession>
<comment type="catalytic activity">
    <reaction evidence="7">
        <text>an acyl-CoA + a 1,2-diacyl-sn-glycerol = a triacyl-sn-glycerol + CoA</text>
        <dbReference type="Rhea" id="RHEA:10868"/>
        <dbReference type="ChEBI" id="CHEBI:17815"/>
        <dbReference type="ChEBI" id="CHEBI:57287"/>
        <dbReference type="ChEBI" id="CHEBI:58342"/>
        <dbReference type="ChEBI" id="CHEBI:64615"/>
        <dbReference type="EC" id="2.3.1.20"/>
    </reaction>
</comment>
<keyword evidence="3" id="KW-0808">Transferase</keyword>
<evidence type="ECO:0000256" key="7">
    <source>
        <dbReference type="ARBA" id="ARBA00048109"/>
    </source>
</evidence>
<dbReference type="Proteomes" id="UP001642540">
    <property type="component" value="Unassembled WGS sequence"/>
</dbReference>
<evidence type="ECO:0000256" key="1">
    <source>
        <dbReference type="ARBA" id="ARBA00004771"/>
    </source>
</evidence>
<evidence type="ECO:0000313" key="11">
    <source>
        <dbReference type="EMBL" id="CAL8145979.1"/>
    </source>
</evidence>
<comment type="caution">
    <text evidence="11">The sequence shown here is derived from an EMBL/GenBank/DDBJ whole genome shotgun (WGS) entry which is preliminary data.</text>
</comment>
<evidence type="ECO:0008006" key="13">
    <source>
        <dbReference type="Google" id="ProtNLM"/>
    </source>
</evidence>
<feature type="domain" description="O-acyltransferase WSD1-like N-terminal" evidence="9">
    <location>
        <begin position="127"/>
        <end position="232"/>
    </location>
</feature>
<gene>
    <name evidence="11" type="ORF">ODALV1_LOCUS30663</name>
</gene>
<dbReference type="Pfam" id="PF03007">
    <property type="entry name" value="WS_DGAT_cat"/>
    <property type="match status" value="1"/>
</dbReference>
<dbReference type="InterPro" id="IPR045034">
    <property type="entry name" value="O-acyltransferase_WSD1-like"/>
</dbReference>
<evidence type="ECO:0000259" key="9">
    <source>
        <dbReference type="Pfam" id="PF03007"/>
    </source>
</evidence>
<comment type="catalytic activity">
    <reaction evidence="6">
        <text>a long chain fatty alcohol + a fatty acyl-CoA = a long-chain alcohol wax ester + CoA</text>
        <dbReference type="Rhea" id="RHEA:38443"/>
        <dbReference type="ChEBI" id="CHEBI:17135"/>
        <dbReference type="ChEBI" id="CHEBI:57287"/>
        <dbReference type="ChEBI" id="CHEBI:77636"/>
        <dbReference type="ChEBI" id="CHEBI:235323"/>
        <dbReference type="EC" id="2.3.1.75"/>
    </reaction>
</comment>
<keyword evidence="8" id="KW-0812">Transmembrane</keyword>
<evidence type="ECO:0000256" key="4">
    <source>
        <dbReference type="ARBA" id="ARBA00023315"/>
    </source>
</evidence>
<sequence length="493" mass="56306">MEQLPILKFLIGILCFFGLYLSLILFSIPLLLLFIYRSILSLIFIVYYKRKFQLIDCSSAAYSAWDSFANVVNITFFVYIEGPCNIEKLRSRVSKNILGSGNTSFQPYGILLKAPVQKFGFMCLRDQSANIDFNHHVRFLNADDTNKNLTEHQFLDIVAKLADHEWPENQPKWEFLVAPKVLKDDKVGSVIVVKFHHFYVDGITLACFLKNCVVDQPTPKLVIDPVNPPFPSRSFFSTILLALQIFFLGPYISLRLLGNQHDPVFSEGPLTGNKIIGRTKMPISMAMIKRIRKFYGCTTQSVFHSAFIGAFQTMAGKKRIQLPEETVGGVVFANFPYPDEFPRNNACIGYELIKCREKDPIKRLVEINKNIETLSGRVYAIKSSLILMKLMGLYPAPLIRYFVQFFKMSYYISNVPGMEGRVTFDGYKIEFISGTPPIGNCIRYSGGVTCYGGNFLMGFLVEKSRIIGDREEMEDFIRNFEDEIRLMDNKTVE</sequence>
<keyword evidence="4" id="KW-0012">Acyltransferase</keyword>
<keyword evidence="12" id="KW-1185">Reference proteome</keyword>
<evidence type="ECO:0000259" key="10">
    <source>
        <dbReference type="Pfam" id="PF06974"/>
    </source>
</evidence>
<feature type="domain" description="O-acyltransferase WSD1 C-terminal" evidence="10">
    <location>
        <begin position="354"/>
        <end position="481"/>
    </location>
</feature>
<comment type="pathway">
    <text evidence="2">Lipid metabolism.</text>
</comment>
<evidence type="ECO:0000256" key="8">
    <source>
        <dbReference type="SAM" id="Phobius"/>
    </source>
</evidence>
<keyword evidence="8" id="KW-0472">Membrane</keyword>
<organism evidence="11 12">
    <name type="scientific">Orchesella dallaii</name>
    <dbReference type="NCBI Taxonomy" id="48710"/>
    <lineage>
        <taxon>Eukaryota</taxon>
        <taxon>Metazoa</taxon>
        <taxon>Ecdysozoa</taxon>
        <taxon>Arthropoda</taxon>
        <taxon>Hexapoda</taxon>
        <taxon>Collembola</taxon>
        <taxon>Entomobryomorpha</taxon>
        <taxon>Entomobryoidea</taxon>
        <taxon>Orchesellidae</taxon>
        <taxon>Orchesellinae</taxon>
        <taxon>Orchesella</taxon>
    </lineage>
</organism>
<evidence type="ECO:0000256" key="5">
    <source>
        <dbReference type="ARBA" id="ARBA00024360"/>
    </source>
</evidence>
<evidence type="ECO:0000256" key="6">
    <source>
        <dbReference type="ARBA" id="ARBA00047604"/>
    </source>
</evidence>
<comment type="similarity">
    <text evidence="5">In the N-terminal section; belongs to the long-chain O-acyltransferase family.</text>
</comment>
<evidence type="ECO:0000313" key="12">
    <source>
        <dbReference type="Proteomes" id="UP001642540"/>
    </source>
</evidence>
<name>A0ABP1S7C9_9HEXA</name>
<evidence type="ECO:0000256" key="3">
    <source>
        <dbReference type="ARBA" id="ARBA00022679"/>
    </source>
</evidence>